<evidence type="ECO:0000256" key="3">
    <source>
        <dbReference type="ARBA" id="ARBA00022692"/>
    </source>
</evidence>
<dbReference type="EMBL" id="SWDV01000010">
    <property type="protein sequence ID" value="TLX78867.1"/>
    <property type="molecule type" value="Genomic_DNA"/>
</dbReference>
<dbReference type="SUPFAM" id="SSF103473">
    <property type="entry name" value="MFS general substrate transporter"/>
    <property type="match status" value="1"/>
</dbReference>
<feature type="transmembrane region" description="Helical" evidence="6">
    <location>
        <begin position="498"/>
        <end position="518"/>
    </location>
</feature>
<feature type="transmembrane region" description="Helical" evidence="6">
    <location>
        <begin position="328"/>
        <end position="349"/>
    </location>
</feature>
<comment type="subcellular location">
    <subcellularLocation>
        <location evidence="1">Membrane</location>
        <topology evidence="1">Multi-pass membrane protein</topology>
    </subcellularLocation>
</comment>
<feature type="transmembrane region" description="Helical" evidence="6">
    <location>
        <begin position="158"/>
        <end position="179"/>
    </location>
</feature>
<dbReference type="AlphaFoldDB" id="A0A5R9R7L2"/>
<sequence>MTALAPISATAPQPSEATAKPVAQPFGLRIVVGMLGVLIASLSAGLNEKVTDLAMTDVRGALSIGHDEGTWLIALYSAAQVAAMAFAPWFSVTVSLRRFTLGAIAVFALLALLCPFAPNVETLYLLRLLQGFAGGCMPPMLMTVALRFLPPGIKLYGLGAYALTATFAPNLGMPLAALWTEFVGWQWVFWQVIPLCAVALAAVAWGIPQDPLRLERLRQFDTLGLALGLPGILMLVMGLLQGERLDWFESDLVTLLVVGGAGLLVAFFINEWTHPLPFYRLDILKRRNFTHALITLAGVLVVLGACSGVPASYLASAHGYRPLQSAPMALLVALPQLISLPLVAALCNIPRVDCRWVLAIGISLCGLSAFGMSQLTSEWTRENFYWLLALQIIGQPMAIVPLLMSATSVVAPIEGPFASAWFNSVRGFSAVLGSAVVSILMTWREHYHSNRLVDHLGSASQALDLRLEQLGGAENIGRLASQVRGQAGVLAASDTLLAMSWLAAALLVLTPLMPLRVYPPRPVVPAN</sequence>
<feature type="transmembrane region" description="Helical" evidence="6">
    <location>
        <begin position="185"/>
        <end position="208"/>
    </location>
</feature>
<dbReference type="Gene3D" id="1.20.1720.10">
    <property type="entry name" value="Multidrug resistance protein D"/>
    <property type="match status" value="1"/>
</dbReference>
<keyword evidence="3 6" id="KW-0812">Transmembrane</keyword>
<evidence type="ECO:0000256" key="6">
    <source>
        <dbReference type="SAM" id="Phobius"/>
    </source>
</evidence>
<dbReference type="InterPro" id="IPR020846">
    <property type="entry name" value="MFS_dom"/>
</dbReference>
<dbReference type="InterPro" id="IPR036259">
    <property type="entry name" value="MFS_trans_sf"/>
</dbReference>
<feature type="transmembrane region" description="Helical" evidence="6">
    <location>
        <begin position="384"/>
        <end position="404"/>
    </location>
</feature>
<dbReference type="Proteomes" id="UP000306635">
    <property type="component" value="Unassembled WGS sequence"/>
</dbReference>
<evidence type="ECO:0000256" key="2">
    <source>
        <dbReference type="ARBA" id="ARBA00022448"/>
    </source>
</evidence>
<keyword evidence="4 6" id="KW-1133">Transmembrane helix</keyword>
<feature type="domain" description="Major facilitator superfamily (MFS) profile" evidence="7">
    <location>
        <begin position="29"/>
        <end position="522"/>
    </location>
</feature>
<feature type="transmembrane region" description="Helical" evidence="6">
    <location>
        <begin position="99"/>
        <end position="118"/>
    </location>
</feature>
<evidence type="ECO:0000313" key="9">
    <source>
        <dbReference type="Proteomes" id="UP000306635"/>
    </source>
</evidence>
<keyword evidence="5 6" id="KW-0472">Membrane</keyword>
<evidence type="ECO:0000313" key="8">
    <source>
        <dbReference type="EMBL" id="TLX78867.1"/>
    </source>
</evidence>
<evidence type="ECO:0000256" key="5">
    <source>
        <dbReference type="ARBA" id="ARBA00023136"/>
    </source>
</evidence>
<feature type="transmembrane region" description="Helical" evidence="6">
    <location>
        <begin position="71"/>
        <end position="92"/>
    </location>
</feature>
<keyword evidence="2" id="KW-0813">Transport</keyword>
<proteinExistence type="predicted"/>
<feature type="transmembrane region" description="Helical" evidence="6">
    <location>
        <begin position="26"/>
        <end position="46"/>
    </location>
</feature>
<dbReference type="PROSITE" id="PS50850">
    <property type="entry name" value="MFS"/>
    <property type="match status" value="1"/>
</dbReference>
<name>A0A5R9R7L2_9PSED</name>
<protein>
    <submittedName>
        <fullName evidence="8">MFS transporter</fullName>
    </submittedName>
</protein>
<evidence type="ECO:0000256" key="1">
    <source>
        <dbReference type="ARBA" id="ARBA00004141"/>
    </source>
</evidence>
<evidence type="ECO:0000259" key="7">
    <source>
        <dbReference type="PROSITE" id="PS50850"/>
    </source>
</evidence>
<feature type="transmembrane region" description="Helical" evidence="6">
    <location>
        <begin position="356"/>
        <end position="372"/>
    </location>
</feature>
<dbReference type="Gene3D" id="1.20.1250.20">
    <property type="entry name" value="MFS general substrate transporter like domains"/>
    <property type="match status" value="1"/>
</dbReference>
<accession>A0A5R9R7L2</accession>
<feature type="transmembrane region" description="Helical" evidence="6">
    <location>
        <begin position="425"/>
        <end position="443"/>
    </location>
</feature>
<evidence type="ECO:0000256" key="4">
    <source>
        <dbReference type="ARBA" id="ARBA00022989"/>
    </source>
</evidence>
<dbReference type="GO" id="GO:0016020">
    <property type="term" value="C:membrane"/>
    <property type="evidence" value="ECO:0007669"/>
    <property type="project" value="UniProtKB-SubCell"/>
</dbReference>
<dbReference type="OrthoDB" id="9812221at2"/>
<dbReference type="Pfam" id="PF07690">
    <property type="entry name" value="MFS_1"/>
    <property type="match status" value="1"/>
</dbReference>
<feature type="transmembrane region" description="Helical" evidence="6">
    <location>
        <begin position="220"/>
        <end position="240"/>
    </location>
</feature>
<dbReference type="InterPro" id="IPR011701">
    <property type="entry name" value="MFS"/>
</dbReference>
<dbReference type="PANTHER" id="PTHR42718">
    <property type="entry name" value="MAJOR FACILITATOR SUPERFAMILY MULTIDRUG TRANSPORTER MFSC"/>
    <property type="match status" value="1"/>
</dbReference>
<feature type="transmembrane region" description="Helical" evidence="6">
    <location>
        <begin position="252"/>
        <end position="272"/>
    </location>
</feature>
<feature type="transmembrane region" description="Helical" evidence="6">
    <location>
        <begin position="124"/>
        <end position="146"/>
    </location>
</feature>
<dbReference type="RefSeq" id="WP_138521754.1">
    <property type="nucleotide sequence ID" value="NZ_JAOCBK010000005.1"/>
</dbReference>
<organism evidence="8 9">
    <name type="scientific">Pseudomonas nicosulfuronedens</name>
    <dbReference type="NCBI Taxonomy" id="2571105"/>
    <lineage>
        <taxon>Bacteria</taxon>
        <taxon>Pseudomonadati</taxon>
        <taxon>Pseudomonadota</taxon>
        <taxon>Gammaproteobacteria</taxon>
        <taxon>Pseudomonadales</taxon>
        <taxon>Pseudomonadaceae</taxon>
        <taxon>Pseudomonas</taxon>
    </lineage>
</organism>
<comment type="caution">
    <text evidence="8">The sequence shown here is derived from an EMBL/GenBank/DDBJ whole genome shotgun (WGS) entry which is preliminary data.</text>
</comment>
<gene>
    <name evidence="8" type="ORF">FAS41_10030</name>
</gene>
<feature type="transmembrane region" description="Helical" evidence="6">
    <location>
        <begin position="293"/>
        <end position="316"/>
    </location>
</feature>
<keyword evidence="9" id="KW-1185">Reference proteome</keyword>
<dbReference type="PANTHER" id="PTHR42718:SF9">
    <property type="entry name" value="MAJOR FACILITATOR SUPERFAMILY MULTIDRUG TRANSPORTER MFSC"/>
    <property type="match status" value="1"/>
</dbReference>
<dbReference type="GO" id="GO:0022857">
    <property type="term" value="F:transmembrane transporter activity"/>
    <property type="evidence" value="ECO:0007669"/>
    <property type="project" value="InterPro"/>
</dbReference>
<reference evidence="8 9" key="1">
    <citation type="submission" date="2019-04" db="EMBL/GenBank/DDBJ databases">
        <authorList>
            <person name="Li M."/>
        </authorList>
    </citation>
    <scope>NUCLEOTIDE SEQUENCE [LARGE SCALE GENOMIC DNA]</scope>
    <source>
        <strain evidence="8 9">LAM1902</strain>
    </source>
</reference>